<dbReference type="SUPFAM" id="SSF53067">
    <property type="entry name" value="Actin-like ATPase domain"/>
    <property type="match status" value="2"/>
</dbReference>
<dbReference type="Pfam" id="PF00022">
    <property type="entry name" value="Actin"/>
    <property type="match status" value="1"/>
</dbReference>
<dbReference type="AlphaFoldDB" id="A0A6G1H5D4"/>
<dbReference type="Gene3D" id="3.90.640.10">
    <property type="entry name" value="Actin, Chain A, domain 4"/>
    <property type="match status" value="1"/>
</dbReference>
<evidence type="ECO:0000313" key="3">
    <source>
        <dbReference type="Proteomes" id="UP000800041"/>
    </source>
</evidence>
<dbReference type="EMBL" id="ML977149">
    <property type="protein sequence ID" value="KAF1988168.1"/>
    <property type="molecule type" value="Genomic_DNA"/>
</dbReference>
<dbReference type="InterPro" id="IPR004000">
    <property type="entry name" value="Actin"/>
</dbReference>
<dbReference type="Gene3D" id="3.30.420.40">
    <property type="match status" value="3"/>
</dbReference>
<name>A0A6G1H5D4_9PEZI</name>
<evidence type="ECO:0000313" key="2">
    <source>
        <dbReference type="EMBL" id="KAF1988168.1"/>
    </source>
</evidence>
<dbReference type="OrthoDB" id="5132116at2759"/>
<dbReference type="InterPro" id="IPR043129">
    <property type="entry name" value="ATPase_NBD"/>
</dbReference>
<dbReference type="Proteomes" id="UP000800041">
    <property type="component" value="Unassembled WGS sequence"/>
</dbReference>
<dbReference type="InterPro" id="IPR004001">
    <property type="entry name" value="Actin_CS"/>
</dbReference>
<organism evidence="2 3">
    <name type="scientific">Aulographum hederae CBS 113979</name>
    <dbReference type="NCBI Taxonomy" id="1176131"/>
    <lineage>
        <taxon>Eukaryota</taxon>
        <taxon>Fungi</taxon>
        <taxon>Dikarya</taxon>
        <taxon>Ascomycota</taxon>
        <taxon>Pezizomycotina</taxon>
        <taxon>Dothideomycetes</taxon>
        <taxon>Pleosporomycetidae</taxon>
        <taxon>Aulographales</taxon>
        <taxon>Aulographaceae</taxon>
    </lineage>
</organism>
<accession>A0A6G1H5D4</accession>
<keyword evidence="3" id="KW-1185">Reference proteome</keyword>
<reference evidence="2" key="1">
    <citation type="journal article" date="2020" name="Stud. Mycol.">
        <title>101 Dothideomycetes genomes: a test case for predicting lifestyles and emergence of pathogens.</title>
        <authorList>
            <person name="Haridas S."/>
            <person name="Albert R."/>
            <person name="Binder M."/>
            <person name="Bloem J."/>
            <person name="Labutti K."/>
            <person name="Salamov A."/>
            <person name="Andreopoulos B."/>
            <person name="Baker S."/>
            <person name="Barry K."/>
            <person name="Bills G."/>
            <person name="Bluhm B."/>
            <person name="Cannon C."/>
            <person name="Castanera R."/>
            <person name="Culley D."/>
            <person name="Daum C."/>
            <person name="Ezra D."/>
            <person name="Gonzalez J."/>
            <person name="Henrissat B."/>
            <person name="Kuo A."/>
            <person name="Liang C."/>
            <person name="Lipzen A."/>
            <person name="Lutzoni F."/>
            <person name="Magnuson J."/>
            <person name="Mondo S."/>
            <person name="Nolan M."/>
            <person name="Ohm R."/>
            <person name="Pangilinan J."/>
            <person name="Park H.-J."/>
            <person name="Ramirez L."/>
            <person name="Alfaro M."/>
            <person name="Sun H."/>
            <person name="Tritt A."/>
            <person name="Yoshinaga Y."/>
            <person name="Zwiers L.-H."/>
            <person name="Turgeon B."/>
            <person name="Goodwin S."/>
            <person name="Spatafora J."/>
            <person name="Crous P."/>
            <person name="Grigoriev I."/>
        </authorList>
    </citation>
    <scope>NUCLEOTIDE SEQUENCE</scope>
    <source>
        <strain evidence="2">CBS 113979</strain>
    </source>
</reference>
<evidence type="ECO:0000256" key="1">
    <source>
        <dbReference type="RuleBase" id="RU000487"/>
    </source>
</evidence>
<dbReference type="CDD" id="cd13395">
    <property type="entry name" value="ASKHA_NBD_Arp4_ACTL6-like"/>
    <property type="match status" value="1"/>
</dbReference>
<dbReference type="PANTHER" id="PTHR11937">
    <property type="entry name" value="ACTIN"/>
    <property type="match status" value="1"/>
</dbReference>
<comment type="similarity">
    <text evidence="1">Belongs to the actin family.</text>
</comment>
<proteinExistence type="inferred from homology"/>
<gene>
    <name evidence="2" type="ORF">K402DRAFT_419524</name>
</gene>
<protein>
    <submittedName>
        <fullName evidence="2">Actin/actin-like protein</fullName>
    </submittedName>
</protein>
<dbReference type="PROSITE" id="PS00432">
    <property type="entry name" value="ACTINS_2"/>
    <property type="match status" value="1"/>
</dbReference>
<dbReference type="SMART" id="SM00268">
    <property type="entry name" value="ACTIN"/>
    <property type="match status" value="1"/>
</dbReference>
<sequence length="462" mass="50220">MAVPNQFSAPVAEYGGDEVSALVLDPGYSTVRAGFAGEDVPKSVVPSHYGLLSSGEKLYGENAVHNPLAKMEIKSPYTSDGIVEDWETATKIWEWSITSRLTGQSENKRNGYVGDKNGNGDGDVDMEAAEAVEEEEKPMGDAPLLMSEPGWAQGKLREKSLEVAMEEWGSPAFYLARTGVLSAFSMGKSTALVIDIGASTTTVTPIVDGMALRKGIQKSPLAGNFVSNQLRLIFQQSPTPVPLVPHYMVQSKTPVDAGVPSAATYKKFETPPTDSFRHFEEERVLTEFKESVVQTWEGPGPLAQSEEHVKNFPGRPFEMPDGWNQVFGVERYKAVEGLFDAKAAIADAESPAPRQDQCIVELVRASLNAVDVDIRANLLANVVVVGGSSLLVGLNRRILNQLEAAFPGPKVRLSASQNTVERKYASWIGGSILGSLGAFHQMWISKREYEEHGTSIVDKRCK</sequence>
<dbReference type="FunFam" id="3.30.420.40:FF:000058">
    <property type="entry name" value="Putative actin-related protein 5"/>
    <property type="match status" value="1"/>
</dbReference>